<feature type="chain" id="PRO_5016870307" description="Capsule assembly Wzi family protein" evidence="1">
    <location>
        <begin position="28"/>
        <end position="483"/>
    </location>
</feature>
<dbReference type="RefSeq" id="WP_062330701.1">
    <property type="nucleotide sequence ID" value="NZ_CBCRZU010000016.1"/>
</dbReference>
<evidence type="ECO:0008006" key="4">
    <source>
        <dbReference type="Google" id="ProtNLM"/>
    </source>
</evidence>
<sequence length="483" mass="52848">MQLNNIKFLKLPLAISVALLCSFSAHADQLVQIDSDLRQTLEVLKLNGVLNVDISTWPISSEAIETALSQAQPKSDNDKLLLNQVKQKLEANDVSKLQIVSNVNGDERAVFSGFNTEGNTVTPLGVSFSHSYVGDNIDYKIQGTLNVDDDEPSKTSNLDGSYIGTKLGNHRIAFGSIPVWWGNGVDGSLIRSDAARPVTGFLMQRANNTPINFPVLSKLGNFNYQITAGQLQDYQAVPDAKLIGMRASFQPHEAFQIGASRTITWGGDGRDESLKSFGKALTGKYDNPDNAENDISNQIAGIDAQLNLKPIVNLPMSLYGEFIGEDEAGGLPSKHAYLAGLKGTIPLFQQPWLWHAEWANTYYDLDKSGVMYNHHVFTDGYYQKGLPLGHPIGGDGEIISVGLSGHIDANNQLGFKYANAKVNQSNQLINSAFATKQDLDIVEADWKHKYNDKTSVKLGVWGKKDSISDDKDAGGNFMVEYTF</sequence>
<keyword evidence="3" id="KW-1185">Reference proteome</keyword>
<organism evidence="2 3">
    <name type="scientific">Faucicola osloensis</name>
    <name type="common">Moraxella osloensis</name>
    <dbReference type="NCBI Taxonomy" id="34062"/>
    <lineage>
        <taxon>Bacteria</taxon>
        <taxon>Pseudomonadati</taxon>
        <taxon>Pseudomonadota</taxon>
        <taxon>Gammaproteobacteria</taxon>
        <taxon>Moraxellales</taxon>
        <taxon>Moraxellaceae</taxon>
        <taxon>Faucicola</taxon>
    </lineage>
</organism>
<dbReference type="AlphaFoldDB" id="A0A378Q9I8"/>
<dbReference type="Pfam" id="PF14052">
    <property type="entry name" value="Caps_assemb_Wzi"/>
    <property type="match status" value="1"/>
</dbReference>
<dbReference type="InterPro" id="IPR026950">
    <property type="entry name" value="Caps_assemb_Wzi"/>
</dbReference>
<dbReference type="GeneID" id="35779325"/>
<dbReference type="KEGG" id="mos:AXE82_01870"/>
<dbReference type="Gene3D" id="2.40.160.130">
    <property type="entry name" value="Capsule assembly protein Wzi"/>
    <property type="match status" value="1"/>
</dbReference>
<proteinExistence type="predicted"/>
<reference evidence="2 3" key="1">
    <citation type="submission" date="2018-06" db="EMBL/GenBank/DDBJ databases">
        <authorList>
            <consortium name="Pathogen Informatics"/>
            <person name="Doyle S."/>
        </authorList>
    </citation>
    <scope>NUCLEOTIDE SEQUENCE [LARGE SCALE GENOMIC DNA]</scope>
    <source>
        <strain evidence="2 3">NCTC10465</strain>
    </source>
</reference>
<protein>
    <recommendedName>
        <fullName evidence="4">Capsule assembly Wzi family protein</fullName>
    </recommendedName>
</protein>
<gene>
    <name evidence="2" type="ORF">NCTC10465_01099</name>
</gene>
<accession>A0A378Q9I8</accession>
<feature type="signal peptide" evidence="1">
    <location>
        <begin position="1"/>
        <end position="27"/>
    </location>
</feature>
<dbReference type="InterPro" id="IPR038636">
    <property type="entry name" value="Wzi_sf"/>
</dbReference>
<evidence type="ECO:0000313" key="3">
    <source>
        <dbReference type="Proteomes" id="UP000255230"/>
    </source>
</evidence>
<dbReference type="Proteomes" id="UP000255230">
    <property type="component" value="Unassembled WGS sequence"/>
</dbReference>
<evidence type="ECO:0000256" key="1">
    <source>
        <dbReference type="SAM" id="SignalP"/>
    </source>
</evidence>
<dbReference type="EMBL" id="UGPY01000001">
    <property type="protein sequence ID" value="STY97315.1"/>
    <property type="molecule type" value="Genomic_DNA"/>
</dbReference>
<name>A0A378Q9I8_FAUOS</name>
<evidence type="ECO:0000313" key="2">
    <source>
        <dbReference type="EMBL" id="STY97315.1"/>
    </source>
</evidence>
<keyword evidence="1" id="KW-0732">Signal</keyword>